<dbReference type="FunFam" id="1.10.10.2030:FF:000001">
    <property type="entry name" value="DNA/RNA-binding protein KIN17, putative"/>
    <property type="match status" value="1"/>
</dbReference>
<name>A0AA39HH91_9BILA</name>
<dbReference type="InterPro" id="IPR041330">
    <property type="entry name" value="KN17_SH3"/>
</dbReference>
<dbReference type="PROSITE" id="PS00028">
    <property type="entry name" value="ZINC_FINGER_C2H2_1"/>
    <property type="match status" value="1"/>
</dbReference>
<dbReference type="InterPro" id="IPR037321">
    <property type="entry name" value="KIN17-like"/>
</dbReference>
<feature type="compositionally biased region" description="Basic and acidic residues" evidence="5">
    <location>
        <begin position="256"/>
        <end position="272"/>
    </location>
</feature>
<dbReference type="PANTHER" id="PTHR12805:SF0">
    <property type="entry name" value="DNA_RNA-BINDING PROTEIN KIN17"/>
    <property type="match status" value="1"/>
</dbReference>
<comment type="similarity">
    <text evidence="1">Belongs to the KIN17 family.</text>
</comment>
<evidence type="ECO:0000256" key="5">
    <source>
        <dbReference type="SAM" id="MobiDB-lite"/>
    </source>
</evidence>
<dbReference type="InterPro" id="IPR019447">
    <property type="entry name" value="DNA/RNA-bd_Kin17_WH-like_dom"/>
</dbReference>
<dbReference type="GO" id="GO:0003690">
    <property type="term" value="F:double-stranded DNA binding"/>
    <property type="evidence" value="ECO:0007669"/>
    <property type="project" value="TreeGrafter"/>
</dbReference>
<proteinExistence type="inferred from homology"/>
<dbReference type="InterPro" id="IPR056767">
    <property type="entry name" value="C2H2-Znf_KIN17"/>
</dbReference>
<organism evidence="7 8">
    <name type="scientific">Steinernema hermaphroditum</name>
    <dbReference type="NCBI Taxonomy" id="289476"/>
    <lineage>
        <taxon>Eukaryota</taxon>
        <taxon>Metazoa</taxon>
        <taxon>Ecdysozoa</taxon>
        <taxon>Nematoda</taxon>
        <taxon>Chromadorea</taxon>
        <taxon>Rhabditida</taxon>
        <taxon>Tylenchina</taxon>
        <taxon>Panagrolaimomorpha</taxon>
        <taxon>Strongyloidoidea</taxon>
        <taxon>Steinernematidae</taxon>
        <taxon>Steinernema</taxon>
    </lineage>
</organism>
<protein>
    <recommendedName>
        <fullName evidence="6">C2H2-type domain-containing protein</fullName>
    </recommendedName>
</protein>
<dbReference type="Gene3D" id="2.30.30.140">
    <property type="match status" value="1"/>
</dbReference>
<evidence type="ECO:0000259" key="6">
    <source>
        <dbReference type="PROSITE" id="PS00028"/>
    </source>
</evidence>
<feature type="region of interest" description="Disordered" evidence="5">
    <location>
        <begin position="157"/>
        <end position="192"/>
    </location>
</feature>
<accession>A0AA39HH91</accession>
<dbReference type="Gene3D" id="1.10.10.2030">
    <property type="entry name" value="DNA/RNA-binding protein Kin17, conserved domain"/>
    <property type="match status" value="1"/>
</dbReference>
<evidence type="ECO:0000313" key="8">
    <source>
        <dbReference type="Proteomes" id="UP001175271"/>
    </source>
</evidence>
<dbReference type="Proteomes" id="UP001175271">
    <property type="component" value="Unassembled WGS sequence"/>
</dbReference>
<dbReference type="Pfam" id="PF25095">
    <property type="entry name" value="C2H2-zf_KIN17"/>
    <property type="match status" value="1"/>
</dbReference>
<dbReference type="InterPro" id="IPR036236">
    <property type="entry name" value="Znf_C2H2_sf"/>
</dbReference>
<dbReference type="FunFam" id="2.30.30.30:FF:000021">
    <property type="entry name" value="DNA/RNA-binding protein KIN17, putative"/>
    <property type="match status" value="1"/>
</dbReference>
<keyword evidence="2" id="KW-0479">Metal-binding</keyword>
<dbReference type="Gene3D" id="2.30.30.30">
    <property type="match status" value="1"/>
</dbReference>
<keyword evidence="8" id="KW-1185">Reference proteome</keyword>
<sequence>MPKHEKGTPKEIANRGKGKGLQKLKWHCQMCSKQCRDQNGFKCHLTSESHQRQLLLFAENPDSYLNEYSKEFESRFLYILKTSYGGKRVRANDVYQDYIRDRGNVHMNATRWHTLSGFVQYLGRTEKCKIDQNEKGWHISYIDKEDEVRKQELVEKARHEKEEEERDHEAIQRQIERGKDGDSGKDHVATDLVREEDEKVTFSLKMSTRLVEEKKEKVYTAESKPSTSVFDDVKNRKRKSDQLDSKPSKSSSQKKSALDEIREMEEQKKEKRNRKDYWLHEGIVVKIVTKKLGSEYYKTKGVVVSLVDNYTAKVELNSGDIIKIDQNYLETVIPAEGKEMIIVNGAYRGNKAELLKIMESEYTLSLKIKSGLLRDRVVEVPYEDASKSA</sequence>
<dbReference type="InterPro" id="IPR013087">
    <property type="entry name" value="Znf_C2H2_type"/>
</dbReference>
<evidence type="ECO:0000256" key="1">
    <source>
        <dbReference type="ARBA" id="ARBA00008517"/>
    </source>
</evidence>
<dbReference type="GO" id="GO:0006260">
    <property type="term" value="P:DNA replication"/>
    <property type="evidence" value="ECO:0007669"/>
    <property type="project" value="TreeGrafter"/>
</dbReference>
<gene>
    <name evidence="7" type="ORF">QR680_017611</name>
</gene>
<evidence type="ECO:0000256" key="2">
    <source>
        <dbReference type="ARBA" id="ARBA00022723"/>
    </source>
</evidence>
<evidence type="ECO:0000256" key="4">
    <source>
        <dbReference type="ARBA" id="ARBA00022833"/>
    </source>
</evidence>
<dbReference type="InterPro" id="IPR014722">
    <property type="entry name" value="Rib_uL2_dom2"/>
</dbReference>
<dbReference type="InterPro" id="IPR041995">
    <property type="entry name" value="KOW_KIN17"/>
</dbReference>
<feature type="domain" description="C2H2-type" evidence="6">
    <location>
        <begin position="28"/>
        <end position="50"/>
    </location>
</feature>
<dbReference type="GO" id="GO:0008270">
    <property type="term" value="F:zinc ion binding"/>
    <property type="evidence" value="ECO:0007669"/>
    <property type="project" value="UniProtKB-KW"/>
</dbReference>
<dbReference type="SUPFAM" id="SSF57667">
    <property type="entry name" value="beta-beta-alpha zinc fingers"/>
    <property type="match status" value="1"/>
</dbReference>
<dbReference type="GO" id="GO:0006974">
    <property type="term" value="P:DNA damage response"/>
    <property type="evidence" value="ECO:0007669"/>
    <property type="project" value="TreeGrafter"/>
</dbReference>
<keyword evidence="4" id="KW-0862">Zinc</keyword>
<feature type="region of interest" description="Disordered" evidence="5">
    <location>
        <begin position="215"/>
        <end position="272"/>
    </location>
</feature>
<evidence type="ECO:0000313" key="7">
    <source>
        <dbReference type="EMBL" id="KAK0404758.1"/>
    </source>
</evidence>
<keyword evidence="3" id="KW-0863">Zinc-finger</keyword>
<dbReference type="GO" id="GO:0005634">
    <property type="term" value="C:nucleus"/>
    <property type="evidence" value="ECO:0007669"/>
    <property type="project" value="TreeGrafter"/>
</dbReference>
<dbReference type="Pfam" id="PF18131">
    <property type="entry name" value="KN17_SH3"/>
    <property type="match status" value="1"/>
</dbReference>
<evidence type="ECO:0000256" key="3">
    <source>
        <dbReference type="ARBA" id="ARBA00022771"/>
    </source>
</evidence>
<reference evidence="7" key="1">
    <citation type="submission" date="2023-06" db="EMBL/GenBank/DDBJ databases">
        <title>Genomic analysis of the entomopathogenic nematode Steinernema hermaphroditum.</title>
        <authorList>
            <person name="Schwarz E.M."/>
            <person name="Heppert J.K."/>
            <person name="Baniya A."/>
            <person name="Schwartz H.T."/>
            <person name="Tan C.-H."/>
            <person name="Antoshechkin I."/>
            <person name="Sternberg P.W."/>
            <person name="Goodrich-Blair H."/>
            <person name="Dillman A.R."/>
        </authorList>
    </citation>
    <scope>NUCLEOTIDE SEQUENCE</scope>
    <source>
        <strain evidence="7">PS9179</strain>
        <tissue evidence="7">Whole animal</tissue>
    </source>
</reference>
<dbReference type="SMART" id="SM01253">
    <property type="entry name" value="Kin17_mid"/>
    <property type="match status" value="1"/>
</dbReference>
<dbReference type="PANTHER" id="PTHR12805">
    <property type="entry name" value="KIN17 KIN, ANTIGENIC DETERMINANT OF RECA PROTEIN HOMOLOG"/>
    <property type="match status" value="1"/>
</dbReference>
<dbReference type="EMBL" id="JAUCMV010000004">
    <property type="protein sequence ID" value="KAK0404758.1"/>
    <property type="molecule type" value="Genomic_DNA"/>
</dbReference>
<dbReference type="AlphaFoldDB" id="A0AA39HH91"/>
<dbReference type="Pfam" id="PF25092">
    <property type="entry name" value="SH3_KIN17_C"/>
    <property type="match status" value="1"/>
</dbReference>
<comment type="caution">
    <text evidence="7">The sequence shown here is derived from an EMBL/GenBank/DDBJ whole genome shotgun (WGS) entry which is preliminary data.</text>
</comment>
<dbReference type="Pfam" id="PF10357">
    <property type="entry name" value="WH_KIN17"/>
    <property type="match status" value="1"/>
</dbReference>
<dbReference type="CDD" id="cd13155">
    <property type="entry name" value="KOW_KIN17"/>
    <property type="match status" value="1"/>
</dbReference>
<dbReference type="InterPro" id="IPR038254">
    <property type="entry name" value="KIN17_WH-like_sf"/>
</dbReference>